<dbReference type="EC" id="3.4.24.-" evidence="3"/>
<feature type="signal peptide" evidence="1">
    <location>
        <begin position="1"/>
        <end position="29"/>
    </location>
</feature>
<dbReference type="GO" id="GO:0016787">
    <property type="term" value="F:hydrolase activity"/>
    <property type="evidence" value="ECO:0007669"/>
    <property type="project" value="UniProtKB-KW"/>
</dbReference>
<accession>A0ABV8LIN4</accession>
<dbReference type="RefSeq" id="WP_253757220.1">
    <property type="nucleotide sequence ID" value="NZ_JAMZDZ010000001.1"/>
</dbReference>
<dbReference type="InterPro" id="IPR011055">
    <property type="entry name" value="Dup_hybrid_motif"/>
</dbReference>
<keyword evidence="4" id="KW-1185">Reference proteome</keyword>
<name>A0ABV8LIN4_9ACTN</name>
<feature type="chain" id="PRO_5045102031" evidence="1">
    <location>
        <begin position="30"/>
        <end position="290"/>
    </location>
</feature>
<dbReference type="CDD" id="cd12797">
    <property type="entry name" value="M23_peptidase"/>
    <property type="match status" value="1"/>
</dbReference>
<dbReference type="EMBL" id="JBHSAY010000005">
    <property type="protein sequence ID" value="MFC4130785.1"/>
    <property type="molecule type" value="Genomic_DNA"/>
</dbReference>
<dbReference type="SUPFAM" id="SSF51261">
    <property type="entry name" value="Duplicated hybrid motif"/>
    <property type="match status" value="1"/>
</dbReference>
<evidence type="ECO:0000259" key="2">
    <source>
        <dbReference type="Pfam" id="PF01551"/>
    </source>
</evidence>
<organism evidence="3 4">
    <name type="scientific">Hamadaea flava</name>
    <dbReference type="NCBI Taxonomy" id="1742688"/>
    <lineage>
        <taxon>Bacteria</taxon>
        <taxon>Bacillati</taxon>
        <taxon>Actinomycetota</taxon>
        <taxon>Actinomycetes</taxon>
        <taxon>Micromonosporales</taxon>
        <taxon>Micromonosporaceae</taxon>
        <taxon>Hamadaea</taxon>
    </lineage>
</organism>
<dbReference type="InterPro" id="IPR050570">
    <property type="entry name" value="Cell_wall_metabolism_enzyme"/>
</dbReference>
<gene>
    <name evidence="3" type="ORF">ACFOZ4_09240</name>
</gene>
<protein>
    <submittedName>
        <fullName evidence="3">M23 family metallopeptidase</fullName>
        <ecNumber evidence="3">3.4.24.-</ecNumber>
    </submittedName>
</protein>
<dbReference type="PANTHER" id="PTHR21666:SF270">
    <property type="entry name" value="MUREIN HYDROLASE ACTIVATOR ENVC"/>
    <property type="match status" value="1"/>
</dbReference>
<evidence type="ECO:0000256" key="1">
    <source>
        <dbReference type="SAM" id="SignalP"/>
    </source>
</evidence>
<keyword evidence="1" id="KW-0732">Signal</keyword>
<dbReference type="Proteomes" id="UP001595816">
    <property type="component" value="Unassembled WGS sequence"/>
</dbReference>
<comment type="caution">
    <text evidence="3">The sequence shown here is derived from an EMBL/GenBank/DDBJ whole genome shotgun (WGS) entry which is preliminary data.</text>
</comment>
<dbReference type="Gene3D" id="2.70.70.10">
    <property type="entry name" value="Glucose Permease (Domain IIA)"/>
    <property type="match status" value="1"/>
</dbReference>
<evidence type="ECO:0000313" key="3">
    <source>
        <dbReference type="EMBL" id="MFC4130785.1"/>
    </source>
</evidence>
<dbReference type="PANTHER" id="PTHR21666">
    <property type="entry name" value="PEPTIDASE-RELATED"/>
    <property type="match status" value="1"/>
</dbReference>
<proteinExistence type="predicted"/>
<dbReference type="Pfam" id="PF01551">
    <property type="entry name" value="Peptidase_M23"/>
    <property type="match status" value="1"/>
</dbReference>
<reference evidence="4" key="1">
    <citation type="journal article" date="2019" name="Int. J. Syst. Evol. Microbiol.">
        <title>The Global Catalogue of Microorganisms (GCM) 10K type strain sequencing project: providing services to taxonomists for standard genome sequencing and annotation.</title>
        <authorList>
            <consortium name="The Broad Institute Genomics Platform"/>
            <consortium name="The Broad Institute Genome Sequencing Center for Infectious Disease"/>
            <person name="Wu L."/>
            <person name="Ma J."/>
        </authorList>
    </citation>
    <scope>NUCLEOTIDE SEQUENCE [LARGE SCALE GENOMIC DNA]</scope>
    <source>
        <strain evidence="4">CGMCC 4.7289</strain>
    </source>
</reference>
<dbReference type="InterPro" id="IPR016047">
    <property type="entry name" value="M23ase_b-sheet_dom"/>
</dbReference>
<feature type="domain" description="M23ase beta-sheet core" evidence="2">
    <location>
        <begin position="61"/>
        <end position="155"/>
    </location>
</feature>
<keyword evidence="3" id="KW-0378">Hydrolase</keyword>
<sequence length="290" mass="30074">MRISRLARGAVALAIVAAGVLAIQSPAAAAPSFQLPFPCGQTWTGDSNDSSAHVSWEIDFNRGSTAYADENDTVLASAAGTVDVATNQGSINGYGNLIVIDHGGGYYSYYAHLTTMAVVIGQSVLRGQVIGGVGNTSKPGNGISPHLHYEVRYPDRSQSHIIKSVFNGVTFPYTRGSVTSNNCATPYDPREVCGAGYNNIDSVKLGSAGTTNLLWSSSAGQNCVVTLKFANVGSATATSAFLEPQGSTRTTDSGNFSYYAGPVKRTAPGCVKWGGSTGGSSYTSGFEHCG</sequence>
<evidence type="ECO:0000313" key="4">
    <source>
        <dbReference type="Proteomes" id="UP001595816"/>
    </source>
</evidence>